<dbReference type="PANTHER" id="PTHR43179:SF12">
    <property type="entry name" value="GALACTOFURANOSYLTRANSFERASE GLFT2"/>
    <property type="match status" value="1"/>
</dbReference>
<dbReference type="Pfam" id="PF00535">
    <property type="entry name" value="Glycos_transf_2"/>
    <property type="match status" value="1"/>
</dbReference>
<gene>
    <name evidence="6" type="ordered locus">ACIAD0082</name>
</gene>
<dbReference type="eggNOG" id="COG1216">
    <property type="taxonomic scope" value="Bacteria"/>
</dbReference>
<dbReference type="PANTHER" id="PTHR43179">
    <property type="entry name" value="RHAMNOSYLTRANSFERASE WBBL"/>
    <property type="match status" value="1"/>
</dbReference>
<keyword evidence="4" id="KW-0812">Transmembrane</keyword>
<dbReference type="OrthoDB" id="9771846at2"/>
<dbReference type="CAZy" id="GT2">
    <property type="family name" value="Glycosyltransferase Family 2"/>
</dbReference>
<dbReference type="SUPFAM" id="SSF53448">
    <property type="entry name" value="Nucleotide-diphospho-sugar transferases"/>
    <property type="match status" value="1"/>
</dbReference>
<dbReference type="Proteomes" id="UP000000430">
    <property type="component" value="Chromosome"/>
</dbReference>
<keyword evidence="4" id="KW-1133">Transmembrane helix</keyword>
<evidence type="ECO:0000313" key="6">
    <source>
        <dbReference type="EMBL" id="CAG67061.1"/>
    </source>
</evidence>
<evidence type="ECO:0000259" key="5">
    <source>
        <dbReference type="Pfam" id="PF00535"/>
    </source>
</evidence>
<sequence length="315" mass="36585">MNINYSSVYVVILNWNSAQDTIHCIKSVLNLNRIEDVTIVVCDNDSKKESYEEIKNFVLDQTNISNLIISENEIPNYKNSNYKIVLIKNEKNYGYAGGNNRGVRFALNQEAMQYVWILNNDTEVASDSLDYLIDKFESNRKYGVVGSKLVEFENRTKVQGIGGIINPKFCTTKEIGNELAIDENIDELNYEKKVDYVIGASMMFNRLCLQQVGLMCEDYFLYYEEIDICNRIRQKNLDVGIASKSIVYHKHGASTGKGKSDIADYYSVRNRLLISKRFYGNYYFYVRFSIFLIVANRFRRGEIKRGINYLNFLFF</sequence>
<evidence type="ECO:0000313" key="7">
    <source>
        <dbReference type="Proteomes" id="UP000000430"/>
    </source>
</evidence>
<feature type="domain" description="Glycosyltransferase 2-like" evidence="5">
    <location>
        <begin position="10"/>
        <end position="159"/>
    </location>
</feature>
<organism evidence="6 7">
    <name type="scientific">Acinetobacter baylyi (strain ATCC 33305 / BD413 / ADP1)</name>
    <dbReference type="NCBI Taxonomy" id="62977"/>
    <lineage>
        <taxon>Bacteria</taxon>
        <taxon>Pseudomonadati</taxon>
        <taxon>Pseudomonadota</taxon>
        <taxon>Gammaproteobacteria</taxon>
        <taxon>Moraxellales</taxon>
        <taxon>Moraxellaceae</taxon>
        <taxon>Acinetobacter</taxon>
    </lineage>
</organism>
<keyword evidence="3 6" id="KW-0808">Transferase</keyword>
<dbReference type="GO" id="GO:0016757">
    <property type="term" value="F:glycosyltransferase activity"/>
    <property type="evidence" value="ECO:0007669"/>
    <property type="project" value="UniProtKB-KW"/>
</dbReference>
<dbReference type="InterPro" id="IPR029044">
    <property type="entry name" value="Nucleotide-diphossugar_trans"/>
</dbReference>
<dbReference type="CDD" id="cd04186">
    <property type="entry name" value="GT_2_like_c"/>
    <property type="match status" value="1"/>
</dbReference>
<evidence type="ECO:0000256" key="3">
    <source>
        <dbReference type="ARBA" id="ARBA00022679"/>
    </source>
</evidence>
<dbReference type="EC" id="2.-.-.-" evidence="6"/>
<dbReference type="KEGG" id="aci:ACIAD0082"/>
<comment type="similarity">
    <text evidence="1">Belongs to the glycosyltransferase 2 family.</text>
</comment>
<name>Q6FFU6_ACIAD</name>
<evidence type="ECO:0000256" key="4">
    <source>
        <dbReference type="SAM" id="Phobius"/>
    </source>
</evidence>
<keyword evidence="4" id="KW-0472">Membrane</keyword>
<reference evidence="6 7" key="1">
    <citation type="journal article" date="2004" name="Nucleic Acids Res.">
        <title>Unique features revealed by the genome sequence of Acinetobacter sp. ADP1, a versatile and naturally transformation competent bacterium.</title>
        <authorList>
            <person name="Barbe V."/>
            <person name="Vallenet D."/>
            <person name="Fonknechten N."/>
            <person name="Kreimeyer A."/>
            <person name="Oztas S."/>
            <person name="Labarre L."/>
            <person name="Cruveiller S."/>
            <person name="Robert C."/>
            <person name="Duprat S."/>
            <person name="Wincker P."/>
            <person name="Ornston L.N."/>
            <person name="Weissenbach J."/>
            <person name="Marliere P."/>
            <person name="Cohen G.N."/>
            <person name="Medigue C."/>
        </authorList>
    </citation>
    <scope>NUCLEOTIDE SEQUENCE [LARGE SCALE GENOMIC DNA]</scope>
    <source>
        <strain evidence="7">ATCC 33305 / BD413 / ADP1</strain>
    </source>
</reference>
<evidence type="ECO:0000256" key="1">
    <source>
        <dbReference type="ARBA" id="ARBA00006739"/>
    </source>
</evidence>
<dbReference type="RefSeq" id="WP_004930816.1">
    <property type="nucleotide sequence ID" value="NC_005966.1"/>
</dbReference>
<dbReference type="EMBL" id="CR543861">
    <property type="protein sequence ID" value="CAG67061.1"/>
    <property type="molecule type" value="Genomic_DNA"/>
</dbReference>
<dbReference type="GeneID" id="45232606"/>
<keyword evidence="2" id="KW-0328">Glycosyltransferase</keyword>
<accession>Q6FFU6</accession>
<dbReference type="STRING" id="202950.GCA_001485005_01821"/>
<evidence type="ECO:0000256" key="2">
    <source>
        <dbReference type="ARBA" id="ARBA00022676"/>
    </source>
</evidence>
<dbReference type="HOGENOM" id="CLU_023845_4_1_6"/>
<protein>
    <submittedName>
        <fullName evidence="6">Putative glycosyl transferase family 2 (Rhamnosyl transferase)</fullName>
        <ecNumber evidence="6">2.-.-.-</ecNumber>
    </submittedName>
</protein>
<dbReference type="AlphaFoldDB" id="Q6FFU6"/>
<dbReference type="BioCyc" id="ASP62977:ACIAD_RS00380-MONOMER"/>
<proteinExistence type="inferred from homology"/>
<dbReference type="InterPro" id="IPR001173">
    <property type="entry name" value="Glyco_trans_2-like"/>
</dbReference>
<dbReference type="Gene3D" id="3.90.550.10">
    <property type="entry name" value="Spore Coat Polysaccharide Biosynthesis Protein SpsA, Chain A"/>
    <property type="match status" value="1"/>
</dbReference>
<feature type="transmembrane region" description="Helical" evidence="4">
    <location>
        <begin position="282"/>
        <end position="298"/>
    </location>
</feature>